<feature type="transmembrane region" description="Helical" evidence="1">
    <location>
        <begin position="95"/>
        <end position="115"/>
    </location>
</feature>
<evidence type="ECO:0000313" key="2">
    <source>
        <dbReference type="EMBL" id="CDN88566.1"/>
    </source>
</evidence>
<evidence type="ECO:0000256" key="1">
    <source>
        <dbReference type="SAM" id="Phobius"/>
    </source>
</evidence>
<dbReference type="PANTHER" id="PTHR36974">
    <property type="entry name" value="MEMBRANE PROTEIN-RELATED"/>
    <property type="match status" value="1"/>
</dbReference>
<sequence>MTTPILLLILLTAPYLFARLLASAGRSGPDPNAAAAVGLGLVFLFTASGHFVQTEPMVQMLPAWVPGRVPLVYLTGVLEIAIAIGFFIPRLRRLAGLSAVAVLILFFPANIHAALNQVPMGGHAWGPVYLLVRAPVQLILVAWAWWFTQRRAVKRGSPLGRRAGAARS</sequence>
<accession>A0A1L1PR98</accession>
<dbReference type="PANTHER" id="PTHR36974:SF1">
    <property type="entry name" value="DOXX FAMILY MEMBRANE PROTEIN"/>
    <property type="match status" value="1"/>
</dbReference>
<proteinExistence type="predicted"/>
<dbReference type="RefSeq" id="WP_009516885.1">
    <property type="nucleotide sequence ID" value="NZ_CCAE010000025.1"/>
</dbReference>
<dbReference type="AlphaFoldDB" id="A0A1L1PR98"/>
<keyword evidence="1" id="KW-0812">Transmembrane</keyword>
<keyword evidence="1" id="KW-0472">Membrane</keyword>
<feature type="transmembrane region" description="Helical" evidence="1">
    <location>
        <begin position="127"/>
        <end position="147"/>
    </location>
</feature>
<feature type="transmembrane region" description="Helical" evidence="1">
    <location>
        <begin position="34"/>
        <end position="51"/>
    </location>
</feature>
<protein>
    <submittedName>
        <fullName evidence="2">Putative membrane protein</fullName>
    </submittedName>
</protein>
<keyword evidence="1" id="KW-1133">Transmembrane helix</keyword>
<dbReference type="Proteomes" id="UP000028878">
    <property type="component" value="Unassembled WGS sequence"/>
</dbReference>
<name>A0A1L1PR98_HYDIT</name>
<reference evidence="3" key="1">
    <citation type="submission" date="2014-11" db="EMBL/GenBank/DDBJ databases">
        <title>Draft genome sequence of Hydrogenophaga intermedia S1.</title>
        <authorList>
            <person name="Gan H.M."/>
            <person name="Chew T.H."/>
            <person name="Stolz A."/>
        </authorList>
    </citation>
    <scope>NUCLEOTIDE SEQUENCE [LARGE SCALE GENOMIC DNA]</scope>
    <source>
        <strain evidence="3">S1</strain>
    </source>
</reference>
<keyword evidence="3" id="KW-1185">Reference proteome</keyword>
<feature type="transmembrane region" description="Helical" evidence="1">
    <location>
        <begin position="71"/>
        <end position="88"/>
    </location>
</feature>
<organism evidence="2 3">
    <name type="scientific">Hydrogenophaga intermedia</name>
    <dbReference type="NCBI Taxonomy" id="65786"/>
    <lineage>
        <taxon>Bacteria</taxon>
        <taxon>Pseudomonadati</taxon>
        <taxon>Pseudomonadota</taxon>
        <taxon>Betaproteobacteria</taxon>
        <taxon>Burkholderiales</taxon>
        <taxon>Comamonadaceae</taxon>
        <taxon>Hydrogenophaga</taxon>
    </lineage>
</organism>
<evidence type="ECO:0000313" key="3">
    <source>
        <dbReference type="Proteomes" id="UP000028878"/>
    </source>
</evidence>
<feature type="transmembrane region" description="Helical" evidence="1">
    <location>
        <begin position="6"/>
        <end position="22"/>
    </location>
</feature>
<gene>
    <name evidence="2" type="ORF">BN948_03001</name>
</gene>
<dbReference type="EMBL" id="CCAE010000025">
    <property type="protein sequence ID" value="CDN88566.1"/>
    <property type="molecule type" value="Genomic_DNA"/>
</dbReference>